<dbReference type="EMBL" id="QKSB01000011">
    <property type="protein sequence ID" value="PZE16169.1"/>
    <property type="molecule type" value="Genomic_DNA"/>
</dbReference>
<dbReference type="AlphaFoldDB" id="A0A2W1MVP1"/>
<gene>
    <name evidence="2" type="ORF">DNU06_14495</name>
</gene>
<evidence type="ECO:0000313" key="3">
    <source>
        <dbReference type="Proteomes" id="UP000249248"/>
    </source>
</evidence>
<dbReference type="PANTHER" id="PTHR33169">
    <property type="entry name" value="PADR-FAMILY TRANSCRIPTIONAL REGULATOR"/>
    <property type="match status" value="1"/>
</dbReference>
<dbReference type="SUPFAM" id="SSF46785">
    <property type="entry name" value="Winged helix' DNA-binding domain"/>
    <property type="match status" value="1"/>
</dbReference>
<dbReference type="Proteomes" id="UP000249248">
    <property type="component" value="Unassembled WGS sequence"/>
</dbReference>
<dbReference type="Gene3D" id="1.10.10.10">
    <property type="entry name" value="Winged helix-like DNA-binding domain superfamily/Winged helix DNA-binding domain"/>
    <property type="match status" value="1"/>
</dbReference>
<organism evidence="2 3">
    <name type="scientific">Putridiphycobacter roseus</name>
    <dbReference type="NCBI Taxonomy" id="2219161"/>
    <lineage>
        <taxon>Bacteria</taxon>
        <taxon>Pseudomonadati</taxon>
        <taxon>Bacteroidota</taxon>
        <taxon>Flavobacteriia</taxon>
        <taxon>Flavobacteriales</taxon>
        <taxon>Crocinitomicaceae</taxon>
        <taxon>Putridiphycobacter</taxon>
    </lineage>
</organism>
<dbReference type="RefSeq" id="WP_111064216.1">
    <property type="nucleotide sequence ID" value="NZ_JBHUCU010000009.1"/>
</dbReference>
<dbReference type="PANTHER" id="PTHR33169:SF14">
    <property type="entry name" value="TRANSCRIPTIONAL REGULATOR RV3488"/>
    <property type="match status" value="1"/>
</dbReference>
<dbReference type="InterPro" id="IPR036390">
    <property type="entry name" value="WH_DNA-bd_sf"/>
</dbReference>
<dbReference type="OrthoDB" id="9808017at2"/>
<evidence type="ECO:0000313" key="2">
    <source>
        <dbReference type="EMBL" id="PZE16169.1"/>
    </source>
</evidence>
<name>A0A2W1MVP1_9FLAO</name>
<feature type="domain" description="Transcription regulator PadR N-terminal" evidence="1">
    <location>
        <begin position="15"/>
        <end position="86"/>
    </location>
</feature>
<comment type="caution">
    <text evidence="2">The sequence shown here is derived from an EMBL/GenBank/DDBJ whole genome shotgun (WGS) entry which is preliminary data.</text>
</comment>
<accession>A0A2W1MVP1</accession>
<dbReference type="InterPro" id="IPR052509">
    <property type="entry name" value="Metal_resp_DNA-bind_regulator"/>
</dbReference>
<keyword evidence="3" id="KW-1185">Reference proteome</keyword>
<proteinExistence type="predicted"/>
<protein>
    <submittedName>
        <fullName evidence="2">PadR family transcriptional regulator</fullName>
    </submittedName>
</protein>
<reference evidence="2 3" key="1">
    <citation type="submission" date="2018-06" db="EMBL/GenBank/DDBJ databases">
        <title>The draft genome sequence of Crocinitomix sp. SM1701.</title>
        <authorList>
            <person name="Zhang X."/>
        </authorList>
    </citation>
    <scope>NUCLEOTIDE SEQUENCE [LARGE SCALE GENOMIC DNA]</scope>
    <source>
        <strain evidence="2 3">SM1701</strain>
    </source>
</reference>
<dbReference type="InterPro" id="IPR036388">
    <property type="entry name" value="WH-like_DNA-bd_sf"/>
</dbReference>
<evidence type="ECO:0000259" key="1">
    <source>
        <dbReference type="Pfam" id="PF03551"/>
    </source>
</evidence>
<dbReference type="InterPro" id="IPR005149">
    <property type="entry name" value="Tscrpt_reg_PadR_N"/>
</dbReference>
<dbReference type="Pfam" id="PF03551">
    <property type="entry name" value="PadR"/>
    <property type="match status" value="1"/>
</dbReference>
<sequence>MANSKLLTGTLQTIVLNLLKENGKMYGYEMTQKVKELTHGDFNLTEGALYPTLHKLEAKGLLTVTLLNVENRKRKYYTLTKKGVEERVLLKAELEQFMQSMQVLMNPKIQF</sequence>